<dbReference type="GO" id="GO:0019544">
    <property type="term" value="P:L-arginine catabolic process to L-glutamate"/>
    <property type="evidence" value="ECO:0007669"/>
    <property type="project" value="TreeGrafter"/>
</dbReference>
<dbReference type="GO" id="GO:0042802">
    <property type="term" value="F:identical protein binding"/>
    <property type="evidence" value="ECO:0007669"/>
    <property type="project" value="TreeGrafter"/>
</dbReference>
<dbReference type="Proteomes" id="UP001431209">
    <property type="component" value="Unassembled WGS sequence"/>
</dbReference>
<dbReference type="CDD" id="cd00610">
    <property type="entry name" value="OAT_like"/>
    <property type="match status" value="1"/>
</dbReference>
<name>A0AAW2ZPX3_9EUKA</name>
<dbReference type="AlphaFoldDB" id="A0AAW2ZPX3"/>
<dbReference type="EMBL" id="JAOPGA020001716">
    <property type="protein sequence ID" value="KAL0490784.1"/>
    <property type="molecule type" value="Genomic_DNA"/>
</dbReference>
<gene>
    <name evidence="10" type="ORF">AKO1_002500</name>
</gene>
<keyword evidence="11" id="KW-1185">Reference proteome</keyword>
<keyword evidence="6 9" id="KW-0808">Transferase</keyword>
<dbReference type="PANTHER" id="PTHR11986:SF18">
    <property type="entry name" value="ORNITHINE AMINOTRANSFERASE, MITOCHONDRIAL"/>
    <property type="match status" value="1"/>
</dbReference>
<evidence type="ECO:0000256" key="9">
    <source>
        <dbReference type="RuleBase" id="RU365036"/>
    </source>
</evidence>
<dbReference type="FunFam" id="3.90.1150.10:FF:000152">
    <property type="entry name" value="Ornithine aminotransferase"/>
    <property type="match status" value="1"/>
</dbReference>
<dbReference type="GO" id="GO:0004587">
    <property type="term" value="F:ornithine aminotransferase activity"/>
    <property type="evidence" value="ECO:0007669"/>
    <property type="project" value="UniProtKB-EC"/>
</dbReference>
<dbReference type="EC" id="2.6.1.13" evidence="4 9"/>
<dbReference type="InterPro" id="IPR050103">
    <property type="entry name" value="Class-III_PLP-dep_AT"/>
</dbReference>
<dbReference type="Pfam" id="PF00202">
    <property type="entry name" value="Aminotran_3"/>
    <property type="match status" value="1"/>
</dbReference>
<evidence type="ECO:0000313" key="11">
    <source>
        <dbReference type="Proteomes" id="UP001431209"/>
    </source>
</evidence>
<evidence type="ECO:0000313" key="10">
    <source>
        <dbReference type="EMBL" id="KAL0490784.1"/>
    </source>
</evidence>
<dbReference type="GO" id="GO:0010121">
    <property type="term" value="P:L-arginine catabolic process to proline via ornithine"/>
    <property type="evidence" value="ECO:0007669"/>
    <property type="project" value="TreeGrafter"/>
</dbReference>
<evidence type="ECO:0000256" key="2">
    <source>
        <dbReference type="ARBA" id="ARBA00004998"/>
    </source>
</evidence>
<dbReference type="InterPro" id="IPR015422">
    <property type="entry name" value="PyrdxlP-dep_Trfase_small"/>
</dbReference>
<evidence type="ECO:0000256" key="3">
    <source>
        <dbReference type="ARBA" id="ARBA00008954"/>
    </source>
</evidence>
<dbReference type="PROSITE" id="PS00600">
    <property type="entry name" value="AA_TRANSFER_CLASS_3"/>
    <property type="match status" value="1"/>
</dbReference>
<evidence type="ECO:0000256" key="8">
    <source>
        <dbReference type="RuleBase" id="RU003560"/>
    </source>
</evidence>
<dbReference type="InterPro" id="IPR010164">
    <property type="entry name" value="Orn_aminotrans"/>
</dbReference>
<comment type="pathway">
    <text evidence="2 9">Amino-acid biosynthesis; L-proline biosynthesis; L-glutamate 5-semialdehyde from L-ornithine: step 1/1.</text>
</comment>
<dbReference type="InterPro" id="IPR015421">
    <property type="entry name" value="PyrdxlP-dep_Trfase_major"/>
</dbReference>
<keyword evidence="5 9" id="KW-0032">Aminotransferase</keyword>
<dbReference type="Gene3D" id="3.40.640.10">
    <property type="entry name" value="Type I PLP-dependent aspartate aminotransferase-like (Major domain)"/>
    <property type="match status" value="1"/>
</dbReference>
<accession>A0AAW2ZPX3</accession>
<evidence type="ECO:0000256" key="5">
    <source>
        <dbReference type="ARBA" id="ARBA00022576"/>
    </source>
</evidence>
<protein>
    <recommendedName>
        <fullName evidence="4 9">Ornithine aminotransferase</fullName>
        <ecNumber evidence="4 9">2.6.1.13</ecNumber>
    </recommendedName>
</protein>
<organism evidence="10 11">
    <name type="scientific">Acrasis kona</name>
    <dbReference type="NCBI Taxonomy" id="1008807"/>
    <lineage>
        <taxon>Eukaryota</taxon>
        <taxon>Discoba</taxon>
        <taxon>Heterolobosea</taxon>
        <taxon>Tetramitia</taxon>
        <taxon>Eutetramitia</taxon>
        <taxon>Acrasidae</taxon>
        <taxon>Acrasis</taxon>
    </lineage>
</organism>
<dbReference type="InterPro" id="IPR005814">
    <property type="entry name" value="Aminotrans_3"/>
</dbReference>
<sequence>MIPRQFARQTIAFSRRSISLSANPKPVYSSEQIMDMEKQYSAKNYSPLPIVFQKAEGVLVYDPEGKKYFDFLSAYSAVNQGHCHPKIIGALVSQAKNVTLSSRAFYNSIFGQWAKFITETFGFDKVLPMNTGAEANETAIKLARKWGYVKKGVEKDQAIVLSCKGSFHGRTMTAISLTDQDDSRDQFGPFLPGIMHVEYGDVADLERVLEEHGKNVVSFIIEPMQGEAGVVVPPKGYMRAAYDLCKKHNVLFMADEVQTGVARTGKMCCYEWELDGAQPDVLILGKAISGGVFPVSCVLANTEIMSVIEPGTHGSTYGGNPLGCAVSIAAIEVVKEENLIENAEKMGKLFRELSQDLVGPDRIVTSVRGRGLLNAYVTNPNHPGLAKNKQTAYDICKKLKYNGLLAKQTHEDIIRFAPPLVITEAQLRECVEIIKSTIQEFEKQ</sequence>
<dbReference type="NCBIfam" id="TIGR01885">
    <property type="entry name" value="Orn_aminotrans"/>
    <property type="match status" value="1"/>
</dbReference>
<comment type="cofactor">
    <cofactor evidence="1 9">
        <name>pyridoxal 5'-phosphate</name>
        <dbReference type="ChEBI" id="CHEBI:597326"/>
    </cofactor>
</comment>
<comment type="caution">
    <text evidence="10">The sequence shown here is derived from an EMBL/GenBank/DDBJ whole genome shotgun (WGS) entry which is preliminary data.</text>
</comment>
<dbReference type="InterPro" id="IPR015424">
    <property type="entry name" value="PyrdxlP-dep_Trfase"/>
</dbReference>
<evidence type="ECO:0000256" key="6">
    <source>
        <dbReference type="ARBA" id="ARBA00022679"/>
    </source>
</evidence>
<dbReference type="PANTHER" id="PTHR11986">
    <property type="entry name" value="AMINOTRANSFERASE CLASS III"/>
    <property type="match status" value="1"/>
</dbReference>
<proteinExistence type="inferred from homology"/>
<dbReference type="GO" id="GO:0005737">
    <property type="term" value="C:cytoplasm"/>
    <property type="evidence" value="ECO:0007669"/>
    <property type="project" value="TreeGrafter"/>
</dbReference>
<dbReference type="InterPro" id="IPR049704">
    <property type="entry name" value="Aminotrans_3_PPA_site"/>
</dbReference>
<comment type="similarity">
    <text evidence="3 8">Belongs to the class-III pyridoxal-phosphate-dependent aminotransferase family.</text>
</comment>
<reference evidence="10 11" key="1">
    <citation type="submission" date="2024-03" db="EMBL/GenBank/DDBJ databases">
        <title>The Acrasis kona genome and developmental transcriptomes reveal deep origins of eukaryotic multicellular pathways.</title>
        <authorList>
            <person name="Sheikh S."/>
            <person name="Fu C.-J."/>
            <person name="Brown M.W."/>
            <person name="Baldauf S.L."/>
        </authorList>
    </citation>
    <scope>NUCLEOTIDE SEQUENCE [LARGE SCALE GENOMIC DNA]</scope>
    <source>
        <strain evidence="10 11">ATCC MYA-3509</strain>
    </source>
</reference>
<dbReference type="SUPFAM" id="SSF53383">
    <property type="entry name" value="PLP-dependent transferases"/>
    <property type="match status" value="1"/>
</dbReference>
<evidence type="ECO:0000256" key="4">
    <source>
        <dbReference type="ARBA" id="ARBA00012924"/>
    </source>
</evidence>
<evidence type="ECO:0000256" key="7">
    <source>
        <dbReference type="ARBA" id="ARBA00022898"/>
    </source>
</evidence>
<dbReference type="FunFam" id="3.40.640.10:FF:000011">
    <property type="entry name" value="Ornithine aminotransferase"/>
    <property type="match status" value="1"/>
</dbReference>
<dbReference type="GO" id="GO:0030170">
    <property type="term" value="F:pyridoxal phosphate binding"/>
    <property type="evidence" value="ECO:0007669"/>
    <property type="project" value="InterPro"/>
</dbReference>
<dbReference type="Gene3D" id="3.90.1150.10">
    <property type="entry name" value="Aspartate Aminotransferase, domain 1"/>
    <property type="match status" value="1"/>
</dbReference>
<dbReference type="PIRSF" id="PIRSF000521">
    <property type="entry name" value="Transaminase_4ab_Lys_Orn"/>
    <property type="match status" value="1"/>
</dbReference>
<evidence type="ECO:0000256" key="1">
    <source>
        <dbReference type="ARBA" id="ARBA00001933"/>
    </source>
</evidence>
<keyword evidence="7 8" id="KW-0663">Pyridoxal phosphate</keyword>
<comment type="catalytic activity">
    <reaction evidence="9">
        <text>a 2-oxocarboxylate + L-ornithine = L-glutamate 5-semialdehyde + an L-alpha-amino acid</text>
        <dbReference type="Rhea" id="RHEA:13877"/>
        <dbReference type="ChEBI" id="CHEBI:35179"/>
        <dbReference type="ChEBI" id="CHEBI:46911"/>
        <dbReference type="ChEBI" id="CHEBI:58066"/>
        <dbReference type="ChEBI" id="CHEBI:59869"/>
        <dbReference type="EC" id="2.6.1.13"/>
    </reaction>
</comment>